<dbReference type="Pfam" id="PF13385">
    <property type="entry name" value="Laminin_G_3"/>
    <property type="match status" value="1"/>
</dbReference>
<dbReference type="Gene3D" id="2.40.10.10">
    <property type="entry name" value="Trypsin-like serine proteases"/>
    <property type="match status" value="1"/>
</dbReference>
<dbReference type="InterPro" id="IPR026444">
    <property type="entry name" value="Secre_tail"/>
</dbReference>
<gene>
    <name evidence="6" type="ORF">OIU83_13380</name>
</gene>
<keyword evidence="2" id="KW-1015">Disulfide bond</keyword>
<evidence type="ECO:0000313" key="6">
    <source>
        <dbReference type="EMBL" id="MCV9928655.1"/>
    </source>
</evidence>
<dbReference type="InterPro" id="IPR043504">
    <property type="entry name" value="Peptidase_S1_PA_chymotrypsin"/>
</dbReference>
<dbReference type="Pfam" id="PF13573">
    <property type="entry name" value="SprB"/>
    <property type="match status" value="1"/>
</dbReference>
<feature type="domain" description="Laminin G" evidence="4">
    <location>
        <begin position="521"/>
        <end position="637"/>
    </location>
</feature>
<name>A0A9X2ZDL7_9FLAO</name>
<dbReference type="GO" id="GO:0005975">
    <property type="term" value="P:carbohydrate metabolic process"/>
    <property type="evidence" value="ECO:0007669"/>
    <property type="project" value="UniProtKB-ARBA"/>
</dbReference>
<evidence type="ECO:0000313" key="7">
    <source>
        <dbReference type="Proteomes" id="UP001151079"/>
    </source>
</evidence>
<dbReference type="RefSeq" id="WP_264206767.1">
    <property type="nucleotide sequence ID" value="NZ_JAOZEW010000013.1"/>
</dbReference>
<dbReference type="SUPFAM" id="SSF49899">
    <property type="entry name" value="Concanavalin A-like lectins/glucanases"/>
    <property type="match status" value="1"/>
</dbReference>
<keyword evidence="1" id="KW-0732">Signal</keyword>
<dbReference type="InterPro" id="IPR010620">
    <property type="entry name" value="SBBP_repeat"/>
</dbReference>
<dbReference type="InterPro" id="IPR013320">
    <property type="entry name" value="ConA-like_dom_sf"/>
</dbReference>
<dbReference type="InterPro" id="IPR011042">
    <property type="entry name" value="6-blade_b-propeller_TolB-like"/>
</dbReference>
<evidence type="ECO:0000259" key="4">
    <source>
        <dbReference type="SMART" id="SM00282"/>
    </source>
</evidence>
<dbReference type="InterPro" id="IPR025667">
    <property type="entry name" value="SprB_repeat"/>
</dbReference>
<dbReference type="Pfam" id="PF06739">
    <property type="entry name" value="SBBP"/>
    <property type="match status" value="3"/>
</dbReference>
<protein>
    <submittedName>
        <fullName evidence="6">SBBP repeat-containing protein</fullName>
    </submittedName>
</protein>
<dbReference type="AlphaFoldDB" id="A0A9X2ZDL7"/>
<dbReference type="GO" id="GO:0004553">
    <property type="term" value="F:hydrolase activity, hydrolyzing O-glycosyl compounds"/>
    <property type="evidence" value="ECO:0007669"/>
    <property type="project" value="UniProtKB-ARBA"/>
</dbReference>
<dbReference type="PANTHER" id="PTHR35580">
    <property type="entry name" value="CELL SURFACE GLYCOPROTEIN (S-LAYER PROTEIN)-LIKE PROTEIN"/>
    <property type="match status" value="1"/>
</dbReference>
<feature type="domain" description="LamG-like jellyroll fold" evidence="5">
    <location>
        <begin position="521"/>
        <end position="642"/>
    </location>
</feature>
<dbReference type="InterPro" id="IPR006558">
    <property type="entry name" value="LamG-like"/>
</dbReference>
<sequence>MKQKLLSMPFNFPKKINYWTKTSLLLLFFVLLSITKMQAQDANLAWAKTMGSPSTDLARGIAVDAAGNVYTTGYFTGTVDFDPGAGVFNLIARGANNIFITKLDAAGNFVWAKSIGGSNNDMGNAIAVDATGNVYVTGTFFGTIDFDPNAGVYNLTSNSSDIFVLKLDTAGNLVWAKAMGGAAADTGYSISVDAAGNVYATGSFFGTADFDPNIGVSYLTSAGSLDIFVVKLDAAGNLVWAKALGGIGLDSGQGITTDAAGNVYTTGYFNGTADLDPGIGVANFSSMGDNDIFVVKLDVSGNLVWAKTMGGTGADSGNAISVDTAGNVYTTGSFFGTVDFDPGAGILNLTSMGSSDIFISKLDVTGNLVWAKSIGSTRGDIGYGITTDLDGNVFTTGYFQGTVDFDPNAGVSNFTSVASADVFVLKLDETGNFAWTKTFGGSSSDIAYGISVDTAGNVYTAGSFYDTVNFDPNAGVYNLTSVGVQDIFIHKMTTRAAALNFDGVDDLVSIPNNSVFNFGTSDFSVESWIKTTNTETQVVVGGIQSGDFWLGVEDNKAVFSISGSGVESTVDVNDGQWHHIAGVRNSGIISIYVDGILSNSIGNNSNIVLTSNDITIGSFSDAYNFNGDIDEVRIWNRALIQAEIQNTMNCELGANQRGLLAYYKFNQGSVNTNNSAVTSLKDSSGNNNTGNLFNFSLSGSTSNWITNGAVISGSECIAEPSLSIIPSQIDVTCSGGADGSATVVVSGGYAPYSYSWSPSGGTAATASGLTAGTYDCLVRDASGSTLIQNFVIIASPASPDNVVTIAACTSYFWENTGLLYTTSGIYTGTTTNCVTEKLNLTIGTITSNTTTVSAVGGYTWTNTGFVYEDSGIYTGLTTNCITEKLDLTIIPIDVTSTVSNGIITASQANATYQWYNCDTNLPIVNETSQSFTPTVSGNYAAHITINGFDDFSDCVAFTTLGVDKNTKIQGIRLHPNPSTGIFNLELTKDLDVEVYNNLGQKILSKKSFTGTNIINISEKASGVYFLKVIDGNNVNTIKLIKK</sequence>
<organism evidence="6 7">
    <name type="scientific">Flavobacterium shii</name>
    <dbReference type="NCBI Taxonomy" id="2987687"/>
    <lineage>
        <taxon>Bacteria</taxon>
        <taxon>Pseudomonadati</taxon>
        <taxon>Bacteroidota</taxon>
        <taxon>Flavobacteriia</taxon>
        <taxon>Flavobacteriales</taxon>
        <taxon>Flavobacteriaceae</taxon>
        <taxon>Flavobacterium</taxon>
    </lineage>
</organism>
<accession>A0A9X2ZDL7</accession>
<dbReference type="InterPro" id="IPR052918">
    <property type="entry name" value="Motility_Chemotaxis_Reg"/>
</dbReference>
<proteinExistence type="predicted"/>
<dbReference type="InterPro" id="IPR001759">
    <property type="entry name" value="PTX_dom"/>
</dbReference>
<evidence type="ECO:0000256" key="2">
    <source>
        <dbReference type="ARBA" id="ARBA00023157"/>
    </source>
</evidence>
<dbReference type="NCBIfam" id="TIGR04183">
    <property type="entry name" value="Por_Secre_tail"/>
    <property type="match status" value="1"/>
</dbReference>
<dbReference type="Gene3D" id="2.60.120.200">
    <property type="match status" value="1"/>
</dbReference>
<evidence type="ECO:0000259" key="5">
    <source>
        <dbReference type="SMART" id="SM00560"/>
    </source>
</evidence>
<dbReference type="Pfam" id="PF18962">
    <property type="entry name" value="Por_Secre_tail"/>
    <property type="match status" value="1"/>
</dbReference>
<keyword evidence="7" id="KW-1185">Reference proteome</keyword>
<dbReference type="SMART" id="SM00560">
    <property type="entry name" value="LamGL"/>
    <property type="match status" value="1"/>
</dbReference>
<dbReference type="SUPFAM" id="SSF63829">
    <property type="entry name" value="Calcium-dependent phosphotriesterase"/>
    <property type="match status" value="1"/>
</dbReference>
<evidence type="ECO:0000256" key="1">
    <source>
        <dbReference type="ARBA" id="ARBA00022729"/>
    </source>
</evidence>
<dbReference type="EMBL" id="JAOZEW010000013">
    <property type="protein sequence ID" value="MCV9928655.1"/>
    <property type="molecule type" value="Genomic_DNA"/>
</dbReference>
<evidence type="ECO:0000259" key="3">
    <source>
        <dbReference type="SMART" id="SM00159"/>
    </source>
</evidence>
<dbReference type="InterPro" id="IPR001791">
    <property type="entry name" value="Laminin_G"/>
</dbReference>
<reference evidence="6" key="1">
    <citation type="submission" date="2022-10" db="EMBL/GenBank/DDBJ databases">
        <title>Two novel species of Flavobacterium.</title>
        <authorList>
            <person name="Liu Q."/>
            <person name="Xin Y.-H."/>
        </authorList>
    </citation>
    <scope>NUCLEOTIDE SEQUENCE</scope>
    <source>
        <strain evidence="6">LS1R49</strain>
    </source>
</reference>
<dbReference type="Proteomes" id="UP001151079">
    <property type="component" value="Unassembled WGS sequence"/>
</dbReference>
<comment type="caution">
    <text evidence="6">The sequence shown here is derived from an EMBL/GenBank/DDBJ whole genome shotgun (WGS) entry which is preliminary data.</text>
</comment>
<feature type="domain" description="Pentraxin (PTX)" evidence="3">
    <location>
        <begin position="500"/>
        <end position="676"/>
    </location>
</feature>
<dbReference type="SMART" id="SM00159">
    <property type="entry name" value="PTX"/>
    <property type="match status" value="1"/>
</dbReference>
<dbReference type="Gene3D" id="2.120.10.30">
    <property type="entry name" value="TolB, C-terminal domain"/>
    <property type="match status" value="1"/>
</dbReference>
<dbReference type="PANTHER" id="PTHR35580:SF1">
    <property type="entry name" value="PHYTASE-LIKE DOMAIN-CONTAINING PROTEIN"/>
    <property type="match status" value="1"/>
</dbReference>
<dbReference type="SMART" id="SM00282">
    <property type="entry name" value="LamG"/>
    <property type="match status" value="1"/>
</dbReference>